<dbReference type="PANTHER" id="PTHR43712">
    <property type="entry name" value="PUTATIVE (AFU_ORTHOLOGUE AFUA_4G14580)-RELATED"/>
    <property type="match status" value="1"/>
</dbReference>
<dbReference type="InterPro" id="IPR029063">
    <property type="entry name" value="SAM-dependent_MTases_sf"/>
</dbReference>
<dbReference type="InterPro" id="IPR001077">
    <property type="entry name" value="COMT_C"/>
</dbReference>
<gene>
    <name evidence="6" type="ORF">J4573_21620</name>
</gene>
<evidence type="ECO:0000256" key="2">
    <source>
        <dbReference type="ARBA" id="ARBA00022679"/>
    </source>
</evidence>
<dbReference type="Pfam" id="PF08100">
    <property type="entry name" value="Dimerisation"/>
    <property type="match status" value="1"/>
</dbReference>
<dbReference type="GO" id="GO:0046983">
    <property type="term" value="F:protein dimerization activity"/>
    <property type="evidence" value="ECO:0007669"/>
    <property type="project" value="InterPro"/>
</dbReference>
<dbReference type="GO" id="GO:0003677">
    <property type="term" value="F:DNA binding"/>
    <property type="evidence" value="ECO:0007669"/>
    <property type="project" value="InterPro"/>
</dbReference>
<dbReference type="RefSeq" id="WP_208257588.1">
    <property type="nucleotide sequence ID" value="NZ_JAGEOJ010000008.1"/>
</dbReference>
<name>A0A939PJH9_9ACTN</name>
<dbReference type="InterPro" id="IPR005471">
    <property type="entry name" value="Tscrpt_reg_IclR_N"/>
</dbReference>
<dbReference type="SUPFAM" id="SSF53335">
    <property type="entry name" value="S-adenosyl-L-methionine-dependent methyltransferases"/>
    <property type="match status" value="1"/>
</dbReference>
<dbReference type="GO" id="GO:0008171">
    <property type="term" value="F:O-methyltransferase activity"/>
    <property type="evidence" value="ECO:0007669"/>
    <property type="project" value="InterPro"/>
</dbReference>
<evidence type="ECO:0000256" key="4">
    <source>
        <dbReference type="PIRSR" id="PIRSR005739-1"/>
    </source>
</evidence>
<protein>
    <submittedName>
        <fullName evidence="6">Hydroxyneurosporene methyltransferase</fullName>
    </submittedName>
</protein>
<proteinExistence type="predicted"/>
<feature type="domain" description="HTH iclR-type" evidence="5">
    <location>
        <begin position="30"/>
        <end position="92"/>
    </location>
</feature>
<dbReference type="Gene3D" id="3.40.50.150">
    <property type="entry name" value="Vaccinia Virus protein VP39"/>
    <property type="match status" value="1"/>
</dbReference>
<dbReference type="Pfam" id="PF00891">
    <property type="entry name" value="Methyltransf_2"/>
    <property type="match status" value="1"/>
</dbReference>
<organism evidence="6 7">
    <name type="scientific">Actinomadura barringtoniae</name>
    <dbReference type="NCBI Taxonomy" id="1427535"/>
    <lineage>
        <taxon>Bacteria</taxon>
        <taxon>Bacillati</taxon>
        <taxon>Actinomycetota</taxon>
        <taxon>Actinomycetes</taxon>
        <taxon>Streptosporangiales</taxon>
        <taxon>Thermomonosporaceae</taxon>
        <taxon>Actinomadura</taxon>
    </lineage>
</organism>
<reference evidence="6" key="1">
    <citation type="submission" date="2021-03" db="EMBL/GenBank/DDBJ databases">
        <authorList>
            <person name="Kanchanasin P."/>
            <person name="Saeng-In P."/>
            <person name="Phongsopitanun W."/>
            <person name="Yuki M."/>
            <person name="Kudo T."/>
            <person name="Ohkuma M."/>
            <person name="Tanasupawat S."/>
        </authorList>
    </citation>
    <scope>NUCLEOTIDE SEQUENCE</scope>
    <source>
        <strain evidence="6">GKU 128</strain>
    </source>
</reference>
<dbReference type="InterPro" id="IPR016461">
    <property type="entry name" value="COMT-like"/>
</dbReference>
<dbReference type="GO" id="GO:0032259">
    <property type="term" value="P:methylation"/>
    <property type="evidence" value="ECO:0007669"/>
    <property type="project" value="UniProtKB-KW"/>
</dbReference>
<dbReference type="PROSITE" id="PS51077">
    <property type="entry name" value="HTH_ICLR"/>
    <property type="match status" value="1"/>
</dbReference>
<dbReference type="CDD" id="cd00090">
    <property type="entry name" value="HTH_ARSR"/>
    <property type="match status" value="1"/>
</dbReference>
<keyword evidence="3" id="KW-0949">S-adenosyl-L-methionine</keyword>
<keyword evidence="2" id="KW-0808">Transferase</keyword>
<dbReference type="Gene3D" id="1.10.10.10">
    <property type="entry name" value="Winged helix-like DNA-binding domain superfamily/Winged helix DNA-binding domain"/>
    <property type="match status" value="1"/>
</dbReference>
<keyword evidence="7" id="KW-1185">Reference proteome</keyword>
<dbReference type="AlphaFoldDB" id="A0A939PJH9"/>
<dbReference type="PIRSF" id="PIRSF005739">
    <property type="entry name" value="O-mtase"/>
    <property type="match status" value="1"/>
</dbReference>
<dbReference type="SUPFAM" id="SSF46785">
    <property type="entry name" value="Winged helix' DNA-binding domain"/>
    <property type="match status" value="1"/>
</dbReference>
<dbReference type="PANTHER" id="PTHR43712:SF2">
    <property type="entry name" value="O-METHYLTRANSFERASE CICE"/>
    <property type="match status" value="1"/>
</dbReference>
<dbReference type="GO" id="GO:0006355">
    <property type="term" value="P:regulation of DNA-templated transcription"/>
    <property type="evidence" value="ECO:0007669"/>
    <property type="project" value="InterPro"/>
</dbReference>
<dbReference type="InterPro" id="IPR012967">
    <property type="entry name" value="COMT_dimerisation"/>
</dbReference>
<evidence type="ECO:0000256" key="3">
    <source>
        <dbReference type="ARBA" id="ARBA00022691"/>
    </source>
</evidence>
<keyword evidence="1 6" id="KW-0489">Methyltransferase</keyword>
<feature type="active site" description="Proton acceptor" evidence="4">
    <location>
        <position position="254"/>
    </location>
</feature>
<dbReference type="PROSITE" id="PS51683">
    <property type="entry name" value="SAM_OMT_II"/>
    <property type="match status" value="1"/>
</dbReference>
<dbReference type="CDD" id="cd02440">
    <property type="entry name" value="AdoMet_MTases"/>
    <property type="match status" value="1"/>
</dbReference>
<dbReference type="InterPro" id="IPR036388">
    <property type="entry name" value="WH-like_DNA-bd_sf"/>
</dbReference>
<evidence type="ECO:0000256" key="1">
    <source>
        <dbReference type="ARBA" id="ARBA00022603"/>
    </source>
</evidence>
<sequence>MRAENGPVPVGPSAREATSWLIDQALGFVFPAALRAVAVLGVADRLAGGPLPVAELAERAGVHEGNVLRVLRVLATRGVVEELDDGRFRLTELGQPLRSDAPLPAGPAILMLTDRSLWQPCGELEACLRQGGPVFDELFGMPFFQYFAQEERTATAFHNGMAAFSDQENEPIAAAYDFPEAGTVVDIGGGRGGFLLEVLRRRPGLHGVLLDEPHVVTDHRLDVDEVKGRWEVTPGDFFTEVPTADVHMLKRILHDWDDERCVDILRTSRRSLAPGGRVLVIDAVIPSGNAPHQAKALDVLLMAAFPGRERTRAEFERLFAAAGLALSRIVPTGTVVSVVEARLG</sequence>
<evidence type="ECO:0000313" key="7">
    <source>
        <dbReference type="Proteomes" id="UP000669179"/>
    </source>
</evidence>
<dbReference type="InterPro" id="IPR036390">
    <property type="entry name" value="WH_DNA-bd_sf"/>
</dbReference>
<evidence type="ECO:0000259" key="5">
    <source>
        <dbReference type="PROSITE" id="PS51077"/>
    </source>
</evidence>
<accession>A0A939PJH9</accession>
<dbReference type="Proteomes" id="UP000669179">
    <property type="component" value="Unassembled WGS sequence"/>
</dbReference>
<evidence type="ECO:0000313" key="6">
    <source>
        <dbReference type="EMBL" id="MBO2449716.1"/>
    </source>
</evidence>
<dbReference type="InterPro" id="IPR011991">
    <property type="entry name" value="ArsR-like_HTH"/>
</dbReference>
<dbReference type="EMBL" id="JAGEOJ010000008">
    <property type="protein sequence ID" value="MBO2449716.1"/>
    <property type="molecule type" value="Genomic_DNA"/>
</dbReference>
<comment type="caution">
    <text evidence="6">The sequence shown here is derived from an EMBL/GenBank/DDBJ whole genome shotgun (WGS) entry which is preliminary data.</text>
</comment>